<dbReference type="PANTHER" id="PTHR23078:SF3">
    <property type="entry name" value="VESICLE-FUSING ATPASE"/>
    <property type="match status" value="1"/>
</dbReference>
<dbReference type="GO" id="GO:0015031">
    <property type="term" value="P:protein transport"/>
    <property type="evidence" value="ECO:0007669"/>
    <property type="project" value="UniProtKB-KW"/>
</dbReference>
<dbReference type="SUPFAM" id="SSF52540">
    <property type="entry name" value="P-loop containing nucleoside triphosphate hydrolases"/>
    <property type="match status" value="1"/>
</dbReference>
<dbReference type="EMBL" id="JALLBG020000212">
    <property type="protein sequence ID" value="KAL3759151.1"/>
    <property type="molecule type" value="Genomic_DNA"/>
</dbReference>
<dbReference type="PANTHER" id="PTHR23078">
    <property type="entry name" value="VESICULAR-FUSION PROTEIN NSF"/>
    <property type="match status" value="1"/>
</dbReference>
<dbReference type="GO" id="GO:0046872">
    <property type="term" value="F:metal ion binding"/>
    <property type="evidence" value="ECO:0007669"/>
    <property type="project" value="UniProtKB-UniRule"/>
</dbReference>
<feature type="region of interest" description="Disordered" evidence="7">
    <location>
        <begin position="210"/>
        <end position="234"/>
    </location>
</feature>
<evidence type="ECO:0000313" key="10">
    <source>
        <dbReference type="Proteomes" id="UP001530293"/>
    </source>
</evidence>
<protein>
    <recommendedName>
        <fullName evidence="6">Vesicle-fusing ATPase</fullName>
        <ecNumber evidence="6">3.6.4.6</ecNumber>
    </recommendedName>
</protein>
<evidence type="ECO:0000256" key="2">
    <source>
        <dbReference type="ARBA" id="ARBA00022448"/>
    </source>
</evidence>
<dbReference type="InterPro" id="IPR003593">
    <property type="entry name" value="AAA+_ATPase"/>
</dbReference>
<feature type="region of interest" description="Disordered" evidence="7">
    <location>
        <begin position="415"/>
        <end position="447"/>
    </location>
</feature>
<keyword evidence="5 6" id="KW-0653">Protein transport</keyword>
<name>A0ABD3M570_9STRA</name>
<comment type="catalytic activity">
    <reaction evidence="6">
        <text>ATP + H2O = ADP + phosphate + H(+)</text>
        <dbReference type="Rhea" id="RHEA:13065"/>
        <dbReference type="ChEBI" id="CHEBI:15377"/>
        <dbReference type="ChEBI" id="CHEBI:15378"/>
        <dbReference type="ChEBI" id="CHEBI:30616"/>
        <dbReference type="ChEBI" id="CHEBI:43474"/>
        <dbReference type="ChEBI" id="CHEBI:456216"/>
        <dbReference type="EC" id="3.6.4.6"/>
    </reaction>
</comment>
<dbReference type="GO" id="GO:0016787">
    <property type="term" value="F:hydrolase activity"/>
    <property type="evidence" value="ECO:0007669"/>
    <property type="project" value="UniProtKB-KW"/>
</dbReference>
<evidence type="ECO:0000256" key="7">
    <source>
        <dbReference type="SAM" id="MobiDB-lite"/>
    </source>
</evidence>
<feature type="region of interest" description="Disordered" evidence="7">
    <location>
        <begin position="49"/>
        <end position="71"/>
    </location>
</feature>
<reference evidence="9 10" key="1">
    <citation type="submission" date="2024-10" db="EMBL/GenBank/DDBJ databases">
        <title>Updated reference genomes for cyclostephanoid diatoms.</title>
        <authorList>
            <person name="Roberts W.R."/>
            <person name="Alverson A.J."/>
        </authorList>
    </citation>
    <scope>NUCLEOTIDE SEQUENCE [LARGE SCALE GENOMIC DNA]</scope>
    <source>
        <strain evidence="9 10">AJA232-27</strain>
    </source>
</reference>
<dbReference type="FunFam" id="3.40.50.300:FF:000154">
    <property type="entry name" value="Vesicle-fusing ATPase 1"/>
    <property type="match status" value="1"/>
</dbReference>
<evidence type="ECO:0000256" key="6">
    <source>
        <dbReference type="RuleBase" id="RU367045"/>
    </source>
</evidence>
<keyword evidence="6" id="KW-0378">Hydrolase</keyword>
<keyword evidence="6" id="KW-0460">Magnesium</keyword>
<dbReference type="EC" id="3.6.4.6" evidence="6"/>
<comment type="similarity">
    <text evidence="1 6">Belongs to the AAA ATPase family.</text>
</comment>
<dbReference type="Proteomes" id="UP001530293">
    <property type="component" value="Unassembled WGS sequence"/>
</dbReference>
<keyword evidence="6" id="KW-0931">ER-Golgi transport</keyword>
<dbReference type="GO" id="GO:0005737">
    <property type="term" value="C:cytoplasm"/>
    <property type="evidence" value="ECO:0007669"/>
    <property type="project" value="UniProtKB-SubCell"/>
</dbReference>
<dbReference type="SMART" id="SM00382">
    <property type="entry name" value="AAA"/>
    <property type="match status" value="1"/>
</dbReference>
<keyword evidence="6" id="KW-0963">Cytoplasm</keyword>
<dbReference type="GO" id="GO:0016192">
    <property type="term" value="P:vesicle-mediated transport"/>
    <property type="evidence" value="ECO:0007669"/>
    <property type="project" value="UniProtKB-KW"/>
</dbReference>
<keyword evidence="3 6" id="KW-0547">Nucleotide-binding</keyword>
<accession>A0ABD3M570</accession>
<keyword evidence="10" id="KW-1185">Reference proteome</keyword>
<feature type="non-terminal residue" evidence="9">
    <location>
        <position position="1"/>
    </location>
</feature>
<comment type="subcellular location">
    <subcellularLocation>
        <location evidence="6">Cytoplasm</location>
    </subcellularLocation>
</comment>
<comment type="cofactor">
    <cofactor evidence="6">
        <name>Mg(2+)</name>
        <dbReference type="ChEBI" id="CHEBI:18420"/>
    </cofactor>
    <text evidence="6">Binds 1 Mg(2+) ion per subunit.</text>
</comment>
<dbReference type="InterPro" id="IPR039812">
    <property type="entry name" value="Vesicle-fus_ATPase"/>
</dbReference>
<comment type="function">
    <text evidence="6">Required for vesicle-mediated transport. Catalyzes the fusion of transport vesicles within the Golgi cisternae. Is also required for transport from the endoplasmic reticulum to the Golgi stack. Seems to function as a fusion protein required for the delivery of cargo proteins to all compartments of the Golgi stack independent of vesicle origin.</text>
</comment>
<dbReference type="PROSITE" id="PS00674">
    <property type="entry name" value="AAA"/>
    <property type="match status" value="1"/>
</dbReference>
<feature type="compositionally biased region" description="Low complexity" evidence="7">
    <location>
        <begin position="55"/>
        <end position="64"/>
    </location>
</feature>
<feature type="region of interest" description="Disordered" evidence="7">
    <location>
        <begin position="288"/>
        <end position="331"/>
    </location>
</feature>
<feature type="compositionally biased region" description="Low complexity" evidence="7">
    <location>
        <begin position="424"/>
        <end position="439"/>
    </location>
</feature>
<dbReference type="Pfam" id="PF00004">
    <property type="entry name" value="AAA"/>
    <property type="match status" value="1"/>
</dbReference>
<sequence>VRRLQTPPGADALISLSSLPSSTFAFVATRQHNRRSTRQPLFVAVPTVLDDTHTSSPPSSSPSSNTSHDIFSQQLNKSDDPFTLLSTIAATTLLQSDRRRDAVGKESGAQASSATNWIDEGCAFTLRKALDKMELYFPNSANDNGGGGGCNNNIIIMDATVRRRRDEEATTWLRWMRSVPSPVLVDLSTEARRAADGIVSDDFLGLLNANANNDDNNDNSSSTQTSNSSSMRSSKMNRLRIEFLNRLQCRLILLPSGQGLRGGLREPAGSLTFAKLLCGGATRYRILPSSTSSSGSSNDATIPSTTKDSRPARRAGERTERKSSRGEHVPSWVQYGGTERRYDAVDMGPAMILEWTLLPKIRGGDDGENNHIHDVVGVGGNGVERYTSLPTTDMVLQRLGWKPQNMFQYVKDEDIGEANGSGGEETTSPSSSSFDTPSSLQGKDRNDALSSDFRSRVGGLGYQIDAIVRRVLDGRVIRPAEVDAGGNFLSYVESRRMLDGEGEGITGSGSANNDDFSSLDDASRRLSLAALEAEELASLGLTPVKGLLLYGPPGCGKTALAREIARALRARAPKIVSAPELLDRWVGGSERLVRELFQDAEAELASVNGDASRSALHVIVIDEIDAVFRKRSSAEDSGEATRSSTVNQILSKLDGVEAISNVLLIGMTNRREILDEALLRPGRLEVQIEIPLPDREGRREILQIHFGALRRRGRLSQPLCDAIDGTICSNGDISSPKSRKGRKRRAVKQAANFIMDTFNPVRKAVFDLADNIVTGGFSGADLEGLVRCSGSIALSRARQEGAGIDGLLITLDDVKLALIEVKS</sequence>
<evidence type="ECO:0000259" key="8">
    <source>
        <dbReference type="SMART" id="SM00382"/>
    </source>
</evidence>
<dbReference type="Gene3D" id="3.40.50.300">
    <property type="entry name" value="P-loop containing nucleotide triphosphate hydrolases"/>
    <property type="match status" value="1"/>
</dbReference>
<keyword evidence="6" id="KW-0479">Metal-binding</keyword>
<evidence type="ECO:0000256" key="4">
    <source>
        <dbReference type="ARBA" id="ARBA00022840"/>
    </source>
</evidence>
<dbReference type="InterPro" id="IPR003960">
    <property type="entry name" value="ATPase_AAA_CS"/>
</dbReference>
<keyword evidence="4 6" id="KW-0067">ATP-binding</keyword>
<gene>
    <name evidence="9" type="ORF">ACHAWU_002032</name>
</gene>
<dbReference type="InterPro" id="IPR027417">
    <property type="entry name" value="P-loop_NTPase"/>
</dbReference>
<evidence type="ECO:0000256" key="3">
    <source>
        <dbReference type="ARBA" id="ARBA00022741"/>
    </source>
</evidence>
<evidence type="ECO:0000256" key="1">
    <source>
        <dbReference type="ARBA" id="ARBA00006914"/>
    </source>
</evidence>
<keyword evidence="2 6" id="KW-0813">Transport</keyword>
<feature type="domain" description="AAA+ ATPase" evidence="8">
    <location>
        <begin position="543"/>
        <end position="694"/>
    </location>
</feature>
<proteinExistence type="inferred from homology"/>
<organism evidence="9 10">
    <name type="scientific">Discostella pseudostelligera</name>
    <dbReference type="NCBI Taxonomy" id="259834"/>
    <lineage>
        <taxon>Eukaryota</taxon>
        <taxon>Sar</taxon>
        <taxon>Stramenopiles</taxon>
        <taxon>Ochrophyta</taxon>
        <taxon>Bacillariophyta</taxon>
        <taxon>Coscinodiscophyceae</taxon>
        <taxon>Thalassiosirophycidae</taxon>
        <taxon>Stephanodiscales</taxon>
        <taxon>Stephanodiscaceae</taxon>
        <taxon>Discostella</taxon>
    </lineage>
</organism>
<evidence type="ECO:0000313" key="9">
    <source>
        <dbReference type="EMBL" id="KAL3759151.1"/>
    </source>
</evidence>
<dbReference type="Gene3D" id="1.10.8.60">
    <property type="match status" value="1"/>
</dbReference>
<evidence type="ECO:0000256" key="5">
    <source>
        <dbReference type="ARBA" id="ARBA00022927"/>
    </source>
</evidence>
<dbReference type="GO" id="GO:0005524">
    <property type="term" value="F:ATP binding"/>
    <property type="evidence" value="ECO:0007669"/>
    <property type="project" value="UniProtKB-UniRule"/>
</dbReference>
<dbReference type="InterPro" id="IPR003959">
    <property type="entry name" value="ATPase_AAA_core"/>
</dbReference>
<feature type="compositionally biased region" description="Basic and acidic residues" evidence="7">
    <location>
        <begin position="307"/>
        <end position="328"/>
    </location>
</feature>
<dbReference type="AlphaFoldDB" id="A0ABD3M570"/>
<comment type="caution">
    <text evidence="9">The sequence shown here is derived from an EMBL/GenBank/DDBJ whole genome shotgun (WGS) entry which is preliminary data.</text>
</comment>